<evidence type="ECO:0000313" key="1">
    <source>
        <dbReference type="EMBL" id="KRK48200.1"/>
    </source>
</evidence>
<dbReference type="AlphaFoldDB" id="A0A0R1HP27"/>
<proteinExistence type="predicted"/>
<accession>A0A0R1HP27</accession>
<name>A0A0R1HP27_9LACO</name>
<dbReference type="PATRIC" id="fig|1302272.5.peg.1977"/>
<evidence type="ECO:0000313" key="2">
    <source>
        <dbReference type="Proteomes" id="UP000050911"/>
    </source>
</evidence>
<comment type="caution">
    <text evidence="1">The sequence shown here is derived from an EMBL/GenBank/DDBJ whole genome shotgun (WGS) entry which is preliminary data.</text>
</comment>
<organism evidence="1 2">
    <name type="scientific">Secundilactobacillus kimchicus JCM 15530</name>
    <dbReference type="NCBI Taxonomy" id="1302272"/>
    <lineage>
        <taxon>Bacteria</taxon>
        <taxon>Bacillati</taxon>
        <taxon>Bacillota</taxon>
        <taxon>Bacilli</taxon>
        <taxon>Lactobacillales</taxon>
        <taxon>Lactobacillaceae</taxon>
        <taxon>Secundilactobacillus</taxon>
    </lineage>
</organism>
<dbReference type="RefSeq" id="WP_054660836.1">
    <property type="nucleotide sequence ID" value="NZ_AZCX01000004.1"/>
</dbReference>
<dbReference type="OrthoDB" id="2300510at2"/>
<gene>
    <name evidence="1" type="ORF">FC96_GL001939</name>
</gene>
<protein>
    <submittedName>
        <fullName evidence="1">Uncharacterized protein</fullName>
    </submittedName>
</protein>
<sequence length="295" mass="32023">MAKWNKLIITEAGYQLSAQTLAEKKIQYTHAQTTDKDMSAMTADQLKAITKLDSVMQDLPVGTISVQDDHTVNVPVKVVNKDLTTDYLLYGLALFAKPADGDEILYGILTASKPDLIPGQTGATVTGTSFKLKVHVGDAQNVNIIISPDGSVSNDELDGILKNYILVTDLDARFKNYYTKQEVDNEIKNVTPKLPDNLVTLSDDNVSVKATTKDGEQTGVFVTQETLDKLAKDTEVVHRNPDTGKATDRVDFAQSNLTIDGNPAPVIVLVADKEAAIAGGKQHPTYAYVWGKDLS</sequence>
<dbReference type="EMBL" id="AZCX01000004">
    <property type="protein sequence ID" value="KRK48200.1"/>
    <property type="molecule type" value="Genomic_DNA"/>
</dbReference>
<dbReference type="Proteomes" id="UP000050911">
    <property type="component" value="Unassembled WGS sequence"/>
</dbReference>
<dbReference type="STRING" id="1302272.FC96_GL001939"/>
<reference evidence="1 2" key="1">
    <citation type="journal article" date="2015" name="Genome Announc.">
        <title>Expanding the biotechnology potential of lactobacilli through comparative genomics of 213 strains and associated genera.</title>
        <authorList>
            <person name="Sun Z."/>
            <person name="Harris H.M."/>
            <person name="McCann A."/>
            <person name="Guo C."/>
            <person name="Argimon S."/>
            <person name="Zhang W."/>
            <person name="Yang X."/>
            <person name="Jeffery I.B."/>
            <person name="Cooney J.C."/>
            <person name="Kagawa T.F."/>
            <person name="Liu W."/>
            <person name="Song Y."/>
            <person name="Salvetti E."/>
            <person name="Wrobel A."/>
            <person name="Rasinkangas P."/>
            <person name="Parkhill J."/>
            <person name="Rea M.C."/>
            <person name="O'Sullivan O."/>
            <person name="Ritari J."/>
            <person name="Douillard F.P."/>
            <person name="Paul Ross R."/>
            <person name="Yang R."/>
            <person name="Briner A.E."/>
            <person name="Felis G.E."/>
            <person name="de Vos W.M."/>
            <person name="Barrangou R."/>
            <person name="Klaenhammer T.R."/>
            <person name="Caufield P.W."/>
            <person name="Cui Y."/>
            <person name="Zhang H."/>
            <person name="O'Toole P.W."/>
        </authorList>
    </citation>
    <scope>NUCLEOTIDE SEQUENCE [LARGE SCALE GENOMIC DNA]</scope>
    <source>
        <strain evidence="1 2">JCM 15530</strain>
    </source>
</reference>
<keyword evidence="2" id="KW-1185">Reference proteome</keyword>